<sequence>MFPQLPLENRMRIASVCERLVPQSLRCFNDSFHPRFASFLVSFYSWVVGAQNFAYLTYRPEFTSASVHSFCRSNLHFSNPGNVPSGPSFDIRTVNNLMWLNAGSLYRDVHRIRVWNRTQL</sequence>
<name>A0A067T492_GALM3</name>
<proteinExistence type="predicted"/>
<dbReference type="HOGENOM" id="CLU_2049863_0_0_1"/>
<evidence type="ECO:0000313" key="2">
    <source>
        <dbReference type="Proteomes" id="UP000027222"/>
    </source>
</evidence>
<keyword evidence="2" id="KW-1185">Reference proteome</keyword>
<protein>
    <submittedName>
        <fullName evidence="1">Uncharacterized protein</fullName>
    </submittedName>
</protein>
<dbReference type="AlphaFoldDB" id="A0A067T492"/>
<dbReference type="EMBL" id="KL142384">
    <property type="protein sequence ID" value="KDR73848.1"/>
    <property type="molecule type" value="Genomic_DNA"/>
</dbReference>
<evidence type="ECO:0000313" key="1">
    <source>
        <dbReference type="EMBL" id="KDR73848.1"/>
    </source>
</evidence>
<dbReference type="Proteomes" id="UP000027222">
    <property type="component" value="Unassembled WGS sequence"/>
</dbReference>
<reference evidence="2" key="1">
    <citation type="journal article" date="2014" name="Proc. Natl. Acad. Sci. U.S.A.">
        <title>Extensive sampling of basidiomycete genomes demonstrates inadequacy of the white-rot/brown-rot paradigm for wood decay fungi.</title>
        <authorList>
            <person name="Riley R."/>
            <person name="Salamov A.A."/>
            <person name="Brown D.W."/>
            <person name="Nagy L.G."/>
            <person name="Floudas D."/>
            <person name="Held B.W."/>
            <person name="Levasseur A."/>
            <person name="Lombard V."/>
            <person name="Morin E."/>
            <person name="Otillar R."/>
            <person name="Lindquist E.A."/>
            <person name="Sun H."/>
            <person name="LaButti K.M."/>
            <person name="Schmutz J."/>
            <person name="Jabbour D."/>
            <person name="Luo H."/>
            <person name="Baker S.E."/>
            <person name="Pisabarro A.G."/>
            <person name="Walton J.D."/>
            <person name="Blanchette R.A."/>
            <person name="Henrissat B."/>
            <person name="Martin F."/>
            <person name="Cullen D."/>
            <person name="Hibbett D.S."/>
            <person name="Grigoriev I.V."/>
        </authorList>
    </citation>
    <scope>NUCLEOTIDE SEQUENCE [LARGE SCALE GENOMIC DNA]</scope>
    <source>
        <strain evidence="2">CBS 339.88</strain>
    </source>
</reference>
<gene>
    <name evidence="1" type="ORF">GALMADRAFT_592527</name>
</gene>
<accession>A0A067T492</accession>
<organism evidence="1 2">
    <name type="scientific">Galerina marginata (strain CBS 339.88)</name>
    <dbReference type="NCBI Taxonomy" id="685588"/>
    <lineage>
        <taxon>Eukaryota</taxon>
        <taxon>Fungi</taxon>
        <taxon>Dikarya</taxon>
        <taxon>Basidiomycota</taxon>
        <taxon>Agaricomycotina</taxon>
        <taxon>Agaricomycetes</taxon>
        <taxon>Agaricomycetidae</taxon>
        <taxon>Agaricales</taxon>
        <taxon>Agaricineae</taxon>
        <taxon>Strophariaceae</taxon>
        <taxon>Galerina</taxon>
    </lineage>
</organism>